<organism evidence="2">
    <name type="scientific">Sesamum latifolium</name>
    <dbReference type="NCBI Taxonomy" id="2727402"/>
    <lineage>
        <taxon>Eukaryota</taxon>
        <taxon>Viridiplantae</taxon>
        <taxon>Streptophyta</taxon>
        <taxon>Embryophyta</taxon>
        <taxon>Tracheophyta</taxon>
        <taxon>Spermatophyta</taxon>
        <taxon>Magnoliopsida</taxon>
        <taxon>eudicotyledons</taxon>
        <taxon>Gunneridae</taxon>
        <taxon>Pentapetalae</taxon>
        <taxon>asterids</taxon>
        <taxon>lamiids</taxon>
        <taxon>Lamiales</taxon>
        <taxon>Pedaliaceae</taxon>
        <taxon>Sesamum</taxon>
    </lineage>
</organism>
<dbReference type="AlphaFoldDB" id="A0AAW2UIC8"/>
<reference evidence="2" key="2">
    <citation type="journal article" date="2024" name="Plant">
        <title>Genomic evolution and insights into agronomic trait innovations of Sesamum species.</title>
        <authorList>
            <person name="Miao H."/>
            <person name="Wang L."/>
            <person name="Qu L."/>
            <person name="Liu H."/>
            <person name="Sun Y."/>
            <person name="Le M."/>
            <person name="Wang Q."/>
            <person name="Wei S."/>
            <person name="Zheng Y."/>
            <person name="Lin W."/>
            <person name="Duan Y."/>
            <person name="Cao H."/>
            <person name="Xiong S."/>
            <person name="Wang X."/>
            <person name="Wei L."/>
            <person name="Li C."/>
            <person name="Ma Q."/>
            <person name="Ju M."/>
            <person name="Zhao R."/>
            <person name="Li G."/>
            <person name="Mu C."/>
            <person name="Tian Q."/>
            <person name="Mei H."/>
            <person name="Zhang T."/>
            <person name="Gao T."/>
            <person name="Zhang H."/>
        </authorList>
    </citation>
    <scope>NUCLEOTIDE SEQUENCE</scope>
    <source>
        <strain evidence="2">KEN1</strain>
    </source>
</reference>
<dbReference type="EMBL" id="JACGWN010000012">
    <property type="protein sequence ID" value="KAL0416757.1"/>
    <property type="molecule type" value="Genomic_DNA"/>
</dbReference>
<name>A0AAW2UIC8_9LAMI</name>
<accession>A0AAW2UIC8</accession>
<evidence type="ECO:0000313" key="2">
    <source>
        <dbReference type="EMBL" id="KAL0416757.1"/>
    </source>
</evidence>
<dbReference type="PANTHER" id="PTHR37610">
    <property type="entry name" value="CCHC-TYPE DOMAIN-CONTAINING PROTEIN"/>
    <property type="match status" value="1"/>
</dbReference>
<gene>
    <name evidence="2" type="ORF">Slati_3507600</name>
</gene>
<dbReference type="PANTHER" id="PTHR37610:SF101">
    <property type="entry name" value="(RAPE) HYPOTHETICAL PROTEIN"/>
    <property type="match status" value="1"/>
</dbReference>
<comment type="caution">
    <text evidence="2">The sequence shown here is derived from an EMBL/GenBank/DDBJ whole genome shotgun (WGS) entry which is preliminary data.</text>
</comment>
<protein>
    <recommendedName>
        <fullName evidence="1">Retrotransposon Copia-like N-terminal domain-containing protein</fullName>
    </recommendedName>
</protein>
<sequence length="158" mass="18179">MANNDDKKKEDTFKNSLTVASPYTLHPSDNLGMIISPIQLKGENYDEWARSIRNALRAKRKLGFIDGTVTQPSDDSSEIEDWWMVNSMLVAWVFNTIEPSLRSTITYMENVKDLWEDLRQRFPIGNEPRVQQLKADITNCKQAGELVVSYYGRLKMMG</sequence>
<feature type="domain" description="Retrotransposon Copia-like N-terminal" evidence="1">
    <location>
        <begin position="26"/>
        <end position="72"/>
    </location>
</feature>
<reference evidence="2" key="1">
    <citation type="submission" date="2020-06" db="EMBL/GenBank/DDBJ databases">
        <authorList>
            <person name="Li T."/>
            <person name="Hu X."/>
            <person name="Zhang T."/>
            <person name="Song X."/>
            <person name="Zhang H."/>
            <person name="Dai N."/>
            <person name="Sheng W."/>
            <person name="Hou X."/>
            <person name="Wei L."/>
        </authorList>
    </citation>
    <scope>NUCLEOTIDE SEQUENCE</scope>
    <source>
        <strain evidence="2">KEN1</strain>
        <tissue evidence="2">Leaf</tissue>
    </source>
</reference>
<dbReference type="InterPro" id="IPR029472">
    <property type="entry name" value="Copia-like_N"/>
</dbReference>
<proteinExistence type="predicted"/>
<evidence type="ECO:0000259" key="1">
    <source>
        <dbReference type="Pfam" id="PF14244"/>
    </source>
</evidence>
<dbReference type="Pfam" id="PF14244">
    <property type="entry name" value="Retrotran_gag_3"/>
    <property type="match status" value="1"/>
</dbReference>